<dbReference type="AlphaFoldDB" id="A0A7G8QAM4"/>
<name>A0A7G8QAM4_9GAMM</name>
<dbReference type="Gene3D" id="3.40.50.1820">
    <property type="entry name" value="alpha/beta hydrolase"/>
    <property type="match status" value="1"/>
</dbReference>
<dbReference type="Pfam" id="PF00326">
    <property type="entry name" value="Peptidase_S9"/>
    <property type="match status" value="1"/>
</dbReference>
<proteinExistence type="predicted"/>
<organism evidence="3 4">
    <name type="scientific">Dyella telluris</name>
    <dbReference type="NCBI Taxonomy" id="2763498"/>
    <lineage>
        <taxon>Bacteria</taxon>
        <taxon>Pseudomonadati</taxon>
        <taxon>Pseudomonadota</taxon>
        <taxon>Gammaproteobacteria</taxon>
        <taxon>Lysobacterales</taxon>
        <taxon>Rhodanobacteraceae</taxon>
        <taxon>Dyella</taxon>
    </lineage>
</organism>
<dbReference type="InterPro" id="IPR029058">
    <property type="entry name" value="AB_hydrolase_fold"/>
</dbReference>
<dbReference type="PANTHER" id="PTHR42776">
    <property type="entry name" value="SERINE PEPTIDASE S9 FAMILY MEMBER"/>
    <property type="match status" value="1"/>
</dbReference>
<protein>
    <submittedName>
        <fullName evidence="3">Prolyl oligopeptidase family serine peptidase</fullName>
    </submittedName>
</protein>
<evidence type="ECO:0000259" key="2">
    <source>
        <dbReference type="Pfam" id="PF00326"/>
    </source>
</evidence>
<keyword evidence="4" id="KW-1185">Reference proteome</keyword>
<dbReference type="GO" id="GO:0004252">
    <property type="term" value="F:serine-type endopeptidase activity"/>
    <property type="evidence" value="ECO:0007669"/>
    <property type="project" value="TreeGrafter"/>
</dbReference>
<evidence type="ECO:0000313" key="3">
    <source>
        <dbReference type="EMBL" id="QNK03832.1"/>
    </source>
</evidence>
<dbReference type="PANTHER" id="PTHR42776:SF27">
    <property type="entry name" value="DIPEPTIDYL PEPTIDASE FAMILY MEMBER 6"/>
    <property type="match status" value="1"/>
</dbReference>
<evidence type="ECO:0000313" key="4">
    <source>
        <dbReference type="Proteomes" id="UP000515873"/>
    </source>
</evidence>
<dbReference type="InterPro" id="IPR001375">
    <property type="entry name" value="Peptidase_S9_cat"/>
</dbReference>
<evidence type="ECO:0000256" key="1">
    <source>
        <dbReference type="ARBA" id="ARBA00022801"/>
    </source>
</evidence>
<feature type="domain" description="Peptidase S9 prolyl oligopeptidase catalytic" evidence="2">
    <location>
        <begin position="241"/>
        <end position="321"/>
    </location>
</feature>
<gene>
    <name evidence="3" type="ORF">H8F01_13875</name>
</gene>
<dbReference type="SUPFAM" id="SSF53474">
    <property type="entry name" value="alpha/beta-Hydrolases"/>
    <property type="match status" value="1"/>
</dbReference>
<sequence length="331" mass="35515">MMSMGWKQRLSVVTWALLTWFSGGVEAAIDKPITAKQANENTAKDLPEMNVTANIPKKMPPPGIIFTPTGNGSTGRLYATANREPSAVVSNIPNSCTTDCCEGGGNPNTDADPIITFSGTKVETYPLFALPGDMGLRFALYYNGGSWSNNLAYSLDTNCTDNPPDSGVCKSTTLHRPDGSVIRFSGGPQETSYKGGGVTALTRNPAIYDLPLHFKQGDTSKMSLGGDYLRATMGTDMTALAAHSPVNQLDSLKAAVMLIVGGKDERVPPIQGQSLHDALLKRNIAHEWIYKPNEGHGFYDEANIAEMMQRMVQFLDRHIGGGVASGKEVSP</sequence>
<accession>A0A7G8QAM4</accession>
<reference evidence="3 4" key="1">
    <citation type="submission" date="2020-08" db="EMBL/GenBank/DDBJ databases">
        <title>Dyella sp. G9 isolated from forest soil.</title>
        <authorList>
            <person name="Fu J."/>
            <person name="Qiu L."/>
        </authorList>
    </citation>
    <scope>NUCLEOTIDE SEQUENCE [LARGE SCALE GENOMIC DNA]</scope>
    <source>
        <strain evidence="3 4">G9</strain>
    </source>
</reference>
<dbReference type="GO" id="GO:0006508">
    <property type="term" value="P:proteolysis"/>
    <property type="evidence" value="ECO:0007669"/>
    <property type="project" value="InterPro"/>
</dbReference>
<dbReference type="EMBL" id="CP060412">
    <property type="protein sequence ID" value="QNK03832.1"/>
    <property type="molecule type" value="Genomic_DNA"/>
</dbReference>
<dbReference type="KEGG" id="dtl:H8F01_13875"/>
<keyword evidence="1" id="KW-0378">Hydrolase</keyword>
<dbReference type="Proteomes" id="UP000515873">
    <property type="component" value="Chromosome"/>
</dbReference>